<dbReference type="InterPro" id="IPR017937">
    <property type="entry name" value="Thioredoxin_CS"/>
</dbReference>
<evidence type="ECO:0000256" key="5">
    <source>
        <dbReference type="ARBA" id="ARBA00023284"/>
    </source>
</evidence>
<proteinExistence type="inferred from homology"/>
<gene>
    <name evidence="8" type="ORF">ACFONL_17805</name>
</gene>
<evidence type="ECO:0000256" key="1">
    <source>
        <dbReference type="ARBA" id="ARBA00004196"/>
    </source>
</evidence>
<keyword evidence="6" id="KW-0472">Membrane</keyword>
<evidence type="ECO:0000256" key="4">
    <source>
        <dbReference type="ARBA" id="ARBA00023157"/>
    </source>
</evidence>
<evidence type="ECO:0000256" key="3">
    <source>
        <dbReference type="ARBA" id="ARBA00022748"/>
    </source>
</evidence>
<dbReference type="Proteomes" id="UP001595704">
    <property type="component" value="Unassembled WGS sequence"/>
</dbReference>
<sequence length="195" mass="20827">MSDADGRVGTRRLLMAAPLVFFALIAALLGWRLWSGGDPSIVPSALVGRKAPALVLPPLEGLKRADGASSPGLTQFLIGDGTPVVVNFWASWCGPCRIEHPQLMRLAQEGRIRLLGVNYKDVAENARRFLGQLGDPFVAVGVDRDGATAVNWGVYGVPETFIVDGAGIIRYRHVGPLTEEALRGAFGAELAKLAR</sequence>
<accession>A0ABV7UKV4</accession>
<dbReference type="PROSITE" id="PS00194">
    <property type="entry name" value="THIOREDOXIN_1"/>
    <property type="match status" value="1"/>
</dbReference>
<keyword evidence="3" id="KW-0201">Cytochrome c-type biogenesis</keyword>
<keyword evidence="5" id="KW-0676">Redox-active center</keyword>
<reference evidence="9" key="1">
    <citation type="journal article" date="2019" name="Int. J. Syst. Evol. Microbiol.">
        <title>The Global Catalogue of Microorganisms (GCM) 10K type strain sequencing project: providing services to taxonomists for standard genome sequencing and annotation.</title>
        <authorList>
            <consortium name="The Broad Institute Genomics Platform"/>
            <consortium name="The Broad Institute Genome Sequencing Center for Infectious Disease"/>
            <person name="Wu L."/>
            <person name="Ma J."/>
        </authorList>
    </citation>
    <scope>NUCLEOTIDE SEQUENCE [LARGE SCALE GENOMIC DNA]</scope>
    <source>
        <strain evidence="9">KCTC 42282</strain>
    </source>
</reference>
<comment type="subcellular location">
    <subcellularLocation>
        <location evidence="1">Cell envelope</location>
    </subcellularLocation>
</comment>
<evidence type="ECO:0000313" key="8">
    <source>
        <dbReference type="EMBL" id="MFC3639201.1"/>
    </source>
</evidence>
<organism evidence="8 9">
    <name type="scientific">Camelimonas fluminis</name>
    <dbReference type="NCBI Taxonomy" id="1576911"/>
    <lineage>
        <taxon>Bacteria</taxon>
        <taxon>Pseudomonadati</taxon>
        <taxon>Pseudomonadota</taxon>
        <taxon>Alphaproteobacteria</taxon>
        <taxon>Hyphomicrobiales</taxon>
        <taxon>Chelatococcaceae</taxon>
        <taxon>Camelimonas</taxon>
    </lineage>
</organism>
<name>A0ABV7UKV4_9HYPH</name>
<dbReference type="InterPro" id="IPR036249">
    <property type="entry name" value="Thioredoxin-like_sf"/>
</dbReference>
<dbReference type="CDD" id="cd03010">
    <property type="entry name" value="TlpA_like_DsbE"/>
    <property type="match status" value="1"/>
</dbReference>
<dbReference type="PANTHER" id="PTHR42852">
    <property type="entry name" value="THIOL:DISULFIDE INTERCHANGE PROTEIN DSBE"/>
    <property type="match status" value="1"/>
</dbReference>
<dbReference type="PANTHER" id="PTHR42852:SF6">
    <property type="entry name" value="THIOL:DISULFIDE INTERCHANGE PROTEIN DSBE"/>
    <property type="match status" value="1"/>
</dbReference>
<comment type="similarity">
    <text evidence="2">Belongs to the thioredoxin family. DsbE subfamily.</text>
</comment>
<dbReference type="Gene3D" id="3.40.30.10">
    <property type="entry name" value="Glutaredoxin"/>
    <property type="match status" value="1"/>
</dbReference>
<dbReference type="InterPro" id="IPR013740">
    <property type="entry name" value="Redoxin"/>
</dbReference>
<keyword evidence="9" id="KW-1185">Reference proteome</keyword>
<keyword evidence="4" id="KW-1015">Disulfide bond</keyword>
<dbReference type="NCBIfam" id="TIGR00385">
    <property type="entry name" value="dsbE"/>
    <property type="match status" value="1"/>
</dbReference>
<evidence type="ECO:0000313" key="9">
    <source>
        <dbReference type="Proteomes" id="UP001595704"/>
    </source>
</evidence>
<dbReference type="Pfam" id="PF08534">
    <property type="entry name" value="Redoxin"/>
    <property type="match status" value="1"/>
</dbReference>
<comment type="caution">
    <text evidence="8">The sequence shown here is derived from an EMBL/GenBank/DDBJ whole genome shotgun (WGS) entry which is preliminary data.</text>
</comment>
<protein>
    <submittedName>
        <fullName evidence="8">DsbE family thiol:disulfide interchange protein</fullName>
    </submittedName>
</protein>
<dbReference type="EMBL" id="JBHRYC010000086">
    <property type="protein sequence ID" value="MFC3639201.1"/>
    <property type="molecule type" value="Genomic_DNA"/>
</dbReference>
<dbReference type="PROSITE" id="PS51352">
    <property type="entry name" value="THIOREDOXIN_2"/>
    <property type="match status" value="1"/>
</dbReference>
<dbReference type="InterPro" id="IPR050553">
    <property type="entry name" value="Thioredoxin_ResA/DsbE_sf"/>
</dbReference>
<dbReference type="InterPro" id="IPR013766">
    <property type="entry name" value="Thioredoxin_domain"/>
</dbReference>
<evidence type="ECO:0000259" key="7">
    <source>
        <dbReference type="PROSITE" id="PS51352"/>
    </source>
</evidence>
<dbReference type="RefSeq" id="WP_191318537.1">
    <property type="nucleotide sequence ID" value="NZ_BNCG01000003.1"/>
</dbReference>
<evidence type="ECO:0000256" key="2">
    <source>
        <dbReference type="ARBA" id="ARBA00007758"/>
    </source>
</evidence>
<dbReference type="SUPFAM" id="SSF52833">
    <property type="entry name" value="Thioredoxin-like"/>
    <property type="match status" value="1"/>
</dbReference>
<keyword evidence="6" id="KW-0812">Transmembrane</keyword>
<evidence type="ECO:0000256" key="6">
    <source>
        <dbReference type="SAM" id="Phobius"/>
    </source>
</evidence>
<dbReference type="InterPro" id="IPR004799">
    <property type="entry name" value="Periplasmic_diS_OxRdtase_DsbE"/>
</dbReference>
<feature type="domain" description="Thioredoxin" evidence="7">
    <location>
        <begin position="45"/>
        <end position="191"/>
    </location>
</feature>
<feature type="transmembrane region" description="Helical" evidence="6">
    <location>
        <begin position="12"/>
        <end position="34"/>
    </location>
</feature>
<keyword evidence="6" id="KW-1133">Transmembrane helix</keyword>